<sequence>MVKPLFQDADPTNEVLLRLGELSASVQHLLSDFGDEKIAARDNRAAVHRRLDEQARELSALKTELTLSRQVVEDLARTQGETVLPAVADWRDIKATGLRLVGVLAIGGVSLGATLAWFSDQAVALLRHWLKIT</sequence>
<dbReference type="EMBL" id="PJNW01000019">
    <property type="protein sequence ID" value="PKR87412.1"/>
    <property type="molecule type" value="Genomic_DNA"/>
</dbReference>
<reference evidence="2 3" key="1">
    <citation type="submission" date="2017-12" db="EMBL/GenBank/DDBJ databases">
        <title>Anaerobic carbon monoxide metabolism by Pleomorphomonas carboxyditropha sp. nov., a new mesophilic hydrogenogenic carboxidotroph.</title>
        <authorList>
            <person name="Esquivel-Elizondo S."/>
            <person name="Krajmalnik-Brown R."/>
        </authorList>
    </citation>
    <scope>NUCLEOTIDE SEQUENCE [LARGE SCALE GENOMIC DNA]</scope>
    <source>
        <strain evidence="2 3">R5-392</strain>
    </source>
</reference>
<proteinExistence type="predicted"/>
<keyword evidence="1" id="KW-0812">Transmembrane</keyword>
<dbReference type="AlphaFoldDB" id="A0A1I4V5P8"/>
<keyword evidence="1" id="KW-1133">Transmembrane helix</keyword>
<dbReference type="InterPro" id="IPR010889">
    <property type="entry name" value="DUF1515"/>
</dbReference>
<evidence type="ECO:0000313" key="2">
    <source>
        <dbReference type="EMBL" id="PKR87412.1"/>
    </source>
</evidence>
<evidence type="ECO:0000256" key="1">
    <source>
        <dbReference type="SAM" id="Phobius"/>
    </source>
</evidence>
<keyword evidence="3" id="KW-1185">Reference proteome</keyword>
<feature type="transmembrane region" description="Helical" evidence="1">
    <location>
        <begin position="100"/>
        <end position="119"/>
    </location>
</feature>
<dbReference type="RefSeq" id="WP_101291223.1">
    <property type="nucleotide sequence ID" value="NZ_FOUQ01000010.1"/>
</dbReference>
<gene>
    <name evidence="2" type="ORF">CXZ10_20425</name>
</gene>
<evidence type="ECO:0000313" key="3">
    <source>
        <dbReference type="Proteomes" id="UP000233491"/>
    </source>
</evidence>
<organism evidence="2 3">
    <name type="scientific">Pleomorphomonas diazotrophica</name>
    <dbReference type="NCBI Taxonomy" id="1166257"/>
    <lineage>
        <taxon>Bacteria</taxon>
        <taxon>Pseudomonadati</taxon>
        <taxon>Pseudomonadota</taxon>
        <taxon>Alphaproteobacteria</taxon>
        <taxon>Hyphomicrobiales</taxon>
        <taxon>Pleomorphomonadaceae</taxon>
        <taxon>Pleomorphomonas</taxon>
    </lineage>
</organism>
<keyword evidence="1" id="KW-0472">Membrane</keyword>
<dbReference type="Pfam" id="PF07439">
    <property type="entry name" value="DUF1515"/>
    <property type="match status" value="1"/>
</dbReference>
<name>A0A1I4V5P8_9HYPH</name>
<dbReference type="Proteomes" id="UP000233491">
    <property type="component" value="Unassembled WGS sequence"/>
</dbReference>
<protein>
    <submittedName>
        <fullName evidence="2">DUF1515 domain-containing protein</fullName>
    </submittedName>
</protein>
<accession>A0A1I4V5P8</accession>
<dbReference type="OrthoDB" id="8446195at2"/>
<comment type="caution">
    <text evidence="2">The sequence shown here is derived from an EMBL/GenBank/DDBJ whole genome shotgun (WGS) entry which is preliminary data.</text>
</comment>